<keyword evidence="3" id="KW-0966">Cell projection</keyword>
<evidence type="ECO:0000256" key="1">
    <source>
        <dbReference type="SAM" id="MobiDB-lite"/>
    </source>
</evidence>
<proteinExistence type="predicted"/>
<dbReference type="EMBL" id="JAJEQW010000003">
    <property type="protein sequence ID" value="MCC2241583.1"/>
    <property type="molecule type" value="Genomic_DNA"/>
</dbReference>
<reference evidence="3" key="1">
    <citation type="submission" date="2021-10" db="EMBL/GenBank/DDBJ databases">
        <title>Anaerobic single-cell dispensing facilitates the cultivation of human gut bacteria.</title>
        <authorList>
            <person name="Afrizal A."/>
        </authorList>
    </citation>
    <scope>NUCLEOTIDE SEQUENCE</scope>
    <source>
        <strain evidence="3">CLA-AA-H204</strain>
    </source>
</reference>
<feature type="region of interest" description="Disordered" evidence="1">
    <location>
        <begin position="50"/>
        <end position="88"/>
    </location>
</feature>
<name>A0AAW4WGY6_9FIRM</name>
<keyword evidence="3" id="KW-0969">Cilium</keyword>
<sequence length="491" mass="52926">MTSAKISGMVSTPGTLDTGLSKVTGTVEKGLCATAQASFASVMEQKTSGYGNQQLTSKNPVGKEPAATATQPAAVADSTKKLNVKENSPTQKVEELQNQLEDTKDAFETGVKEILKDELGVSDEQVEDAMSILGLQWMDLLNPASLSQLVTQLTGTEDACSLLMSEEFTNIMQNTDALVQNLSETLGISKDEWVALQNQLAELTADFNETVDMADGGVQKMAPQTDATITSKDTTVMAATVQMTHTTEETQNVQPEEETEDTTPVIQVNASEDAQTENNVSENASGEMGEPAAQSQKTKESSVNEHAQNMEFQVRAEQLAAAPEEVNKVASRTTIDVQDIMNQITEFAKVNLSPENSSIEMQLNPENLGKVYLHIAATKEGNITAELAVSSETVKTALEAQIADLRTSLNQQGIKVDAVEVTIASHEFERNLEQNASGEEQQGSQREESGRTAGRRLFRGELDELSGLMNEEEALAAQIMKDHGNTMDVTA</sequence>
<feature type="domain" description="Flagellar hook-length control protein-like C-terminal" evidence="2">
    <location>
        <begin position="349"/>
        <end position="425"/>
    </location>
</feature>
<feature type="region of interest" description="Disordered" evidence="1">
    <location>
        <begin position="270"/>
        <end position="304"/>
    </location>
</feature>
<dbReference type="AlphaFoldDB" id="A0AAW4WGY6"/>
<dbReference type="RefSeq" id="WP_227709791.1">
    <property type="nucleotide sequence ID" value="NZ_JAJEQW010000003.1"/>
</dbReference>
<protein>
    <submittedName>
        <fullName evidence="3">Flagellar hook-length control protein FliK</fullName>
    </submittedName>
</protein>
<dbReference type="InterPro" id="IPR021136">
    <property type="entry name" value="Flagellar_hook_control-like_C"/>
</dbReference>
<feature type="compositionally biased region" description="Polar residues" evidence="1">
    <location>
        <begin position="270"/>
        <end position="284"/>
    </location>
</feature>
<dbReference type="InterPro" id="IPR038610">
    <property type="entry name" value="FliK-like_C_sf"/>
</dbReference>
<comment type="caution">
    <text evidence="3">The sequence shown here is derived from an EMBL/GenBank/DDBJ whole genome shotgun (WGS) entry which is preliminary data.</text>
</comment>
<feature type="compositionally biased region" description="Polar residues" evidence="1">
    <location>
        <begin position="50"/>
        <end position="59"/>
    </location>
</feature>
<evidence type="ECO:0000313" key="3">
    <source>
        <dbReference type="EMBL" id="MCC2241583.1"/>
    </source>
</evidence>
<dbReference type="Proteomes" id="UP001198893">
    <property type="component" value="Unassembled WGS sequence"/>
</dbReference>
<dbReference type="Gene3D" id="3.30.750.140">
    <property type="match status" value="1"/>
</dbReference>
<organism evidence="3 4">
    <name type="scientific">Roseburia amylophila</name>
    <dbReference type="NCBI Taxonomy" id="2981794"/>
    <lineage>
        <taxon>Bacteria</taxon>
        <taxon>Bacillati</taxon>
        <taxon>Bacillota</taxon>
        <taxon>Clostridia</taxon>
        <taxon>Lachnospirales</taxon>
        <taxon>Lachnospiraceae</taxon>
        <taxon>Roseburia</taxon>
    </lineage>
</organism>
<evidence type="ECO:0000259" key="2">
    <source>
        <dbReference type="Pfam" id="PF02120"/>
    </source>
</evidence>
<evidence type="ECO:0000313" key="4">
    <source>
        <dbReference type="Proteomes" id="UP001198893"/>
    </source>
</evidence>
<accession>A0AAW4WGY6</accession>
<dbReference type="Pfam" id="PF02120">
    <property type="entry name" value="Flg_hook"/>
    <property type="match status" value="1"/>
</dbReference>
<keyword evidence="3" id="KW-0282">Flagellum</keyword>
<dbReference type="CDD" id="cd17470">
    <property type="entry name" value="T3SS_Flik_C"/>
    <property type="match status" value="1"/>
</dbReference>
<feature type="region of interest" description="Disordered" evidence="1">
    <location>
        <begin position="1"/>
        <end position="21"/>
    </location>
</feature>
<feature type="region of interest" description="Disordered" evidence="1">
    <location>
        <begin position="430"/>
        <end position="456"/>
    </location>
</feature>
<feature type="compositionally biased region" description="Low complexity" evidence="1">
    <location>
        <begin position="65"/>
        <end position="76"/>
    </location>
</feature>
<feature type="compositionally biased region" description="Polar residues" evidence="1">
    <location>
        <begin position="1"/>
        <end position="15"/>
    </location>
</feature>
<gene>
    <name evidence="3" type="ORF">LKD47_04580</name>
</gene>